<evidence type="ECO:0000256" key="7">
    <source>
        <dbReference type="SAM" id="Coils"/>
    </source>
</evidence>
<dbReference type="Proteomes" id="UP000198393">
    <property type="component" value="Unassembled WGS sequence"/>
</dbReference>
<keyword evidence="8" id="KW-0472">Membrane</keyword>
<proteinExistence type="inferred from homology"/>
<dbReference type="Gene3D" id="1.25.40.10">
    <property type="entry name" value="Tetratricopeptide repeat domain"/>
    <property type="match status" value="1"/>
</dbReference>
<evidence type="ECO:0000313" key="10">
    <source>
        <dbReference type="Proteomes" id="UP000198393"/>
    </source>
</evidence>
<evidence type="ECO:0000313" key="9">
    <source>
        <dbReference type="EMBL" id="SNS70397.1"/>
    </source>
</evidence>
<keyword evidence="8" id="KW-1133">Transmembrane helix</keyword>
<accession>A0A239GMK2</accession>
<keyword evidence="2" id="KW-0963">Cytoplasm</keyword>
<dbReference type="Pfam" id="PF13424">
    <property type="entry name" value="TPR_12"/>
    <property type="match status" value="2"/>
</dbReference>
<dbReference type="SUPFAM" id="SSF48452">
    <property type="entry name" value="TPR-like"/>
    <property type="match status" value="2"/>
</dbReference>
<dbReference type="PANTHER" id="PTHR46630:SF1">
    <property type="entry name" value="TETRATRICOPEPTIDE REPEAT PROTEIN 29"/>
    <property type="match status" value="1"/>
</dbReference>
<dbReference type="SMART" id="SM00028">
    <property type="entry name" value="TPR"/>
    <property type="match status" value="6"/>
</dbReference>
<dbReference type="GO" id="GO:0000155">
    <property type="term" value="F:phosphorelay sensor kinase activity"/>
    <property type="evidence" value="ECO:0007669"/>
    <property type="project" value="InterPro"/>
</dbReference>
<name>A0A239GMK2_EKHLU</name>
<evidence type="ECO:0000256" key="1">
    <source>
        <dbReference type="ARBA" id="ARBA00004496"/>
    </source>
</evidence>
<comment type="similarity">
    <text evidence="5">Belongs to the Rap family.</text>
</comment>
<sequence>MYSTYFFINLFVHRSIKRLKVRVFIVSTLCICATSLAAQNNPAELKKIIKSSPDMIRRVEAMNELGYLLRNSNADSTILLSNQAEQLARSMSYPLGEADAIMNRGIANTSLGNYYSALQEFLIALKRYRELDEKDRQAKIFNNLGRVHNFIGDTEQALSYYHQSAELYAELKNEAREGVLLNNIGYIHKQKGNYGLALNYLRKSLTRANKLNLPADAFYAAYNIGSVYMHLNEVDSSFKYLLSAEDQAKSFRDSYILSLSYIDLGQMYRKMDQRAIAESYFKKAYDIATLAGLRAEKRDAAKNMAELYEQSENYQDALKYYQTYKALNDSLINLDVTRRIAFKEAEDTFEQERMQQEIERRRVELANERKLSNAIWTRNTLIASLVIMILITYLVYLNFTRKRKANQALQKLNRQIEQQAKELRRANEEIISMNNNLEQVVRKRTEELEKKNQQLKEYLSSNSHIVRAPVARILGLVDLYDSKDSSNLEFINDSIRVSAIELDAVIRDINDKLSKAE</sequence>
<evidence type="ECO:0000256" key="8">
    <source>
        <dbReference type="SAM" id="Phobius"/>
    </source>
</evidence>
<dbReference type="AlphaFoldDB" id="A0A239GMK2"/>
<evidence type="ECO:0000256" key="6">
    <source>
        <dbReference type="PROSITE-ProRule" id="PRU00339"/>
    </source>
</evidence>
<dbReference type="Pfam" id="PF13176">
    <property type="entry name" value="TPR_7"/>
    <property type="match status" value="1"/>
</dbReference>
<evidence type="ECO:0000256" key="3">
    <source>
        <dbReference type="ARBA" id="ARBA00022737"/>
    </source>
</evidence>
<dbReference type="InterPro" id="IPR051476">
    <property type="entry name" value="Bac_ResReg_Asp_Phosphatase"/>
</dbReference>
<dbReference type="SUPFAM" id="SSF47384">
    <property type="entry name" value="Homodimeric domain of signal transducing histidine kinase"/>
    <property type="match status" value="1"/>
</dbReference>
<dbReference type="PROSITE" id="PS50005">
    <property type="entry name" value="TPR"/>
    <property type="match status" value="1"/>
</dbReference>
<keyword evidence="3" id="KW-0677">Repeat</keyword>
<dbReference type="GO" id="GO:0005737">
    <property type="term" value="C:cytoplasm"/>
    <property type="evidence" value="ECO:0007669"/>
    <property type="project" value="UniProtKB-SubCell"/>
</dbReference>
<dbReference type="InterPro" id="IPR036097">
    <property type="entry name" value="HisK_dim/P_sf"/>
</dbReference>
<evidence type="ECO:0000256" key="2">
    <source>
        <dbReference type="ARBA" id="ARBA00022490"/>
    </source>
</evidence>
<keyword evidence="10" id="KW-1185">Reference proteome</keyword>
<comment type="subcellular location">
    <subcellularLocation>
        <location evidence="1">Cytoplasm</location>
    </subcellularLocation>
</comment>
<dbReference type="InterPro" id="IPR019734">
    <property type="entry name" value="TPR_rpt"/>
</dbReference>
<dbReference type="InterPro" id="IPR011990">
    <property type="entry name" value="TPR-like_helical_dom_sf"/>
</dbReference>
<keyword evidence="4 6" id="KW-0802">TPR repeat</keyword>
<dbReference type="EMBL" id="FZPD01000002">
    <property type="protein sequence ID" value="SNS70397.1"/>
    <property type="molecule type" value="Genomic_DNA"/>
</dbReference>
<organism evidence="9 10">
    <name type="scientific">Ekhidna lutea</name>
    <dbReference type="NCBI Taxonomy" id="447679"/>
    <lineage>
        <taxon>Bacteria</taxon>
        <taxon>Pseudomonadati</taxon>
        <taxon>Bacteroidota</taxon>
        <taxon>Cytophagia</taxon>
        <taxon>Cytophagales</taxon>
        <taxon>Reichenbachiellaceae</taxon>
        <taxon>Ekhidna</taxon>
    </lineage>
</organism>
<feature type="transmembrane region" description="Helical" evidence="8">
    <location>
        <begin position="381"/>
        <end position="399"/>
    </location>
</feature>
<keyword evidence="7" id="KW-0175">Coiled coil</keyword>
<feature type="coiled-coil region" evidence="7">
    <location>
        <begin position="402"/>
        <end position="461"/>
    </location>
</feature>
<feature type="coiled-coil region" evidence="7">
    <location>
        <begin position="290"/>
        <end position="317"/>
    </location>
</feature>
<protein>
    <submittedName>
        <fullName evidence="9">Tetratricopeptide repeat-containing protein</fullName>
    </submittedName>
</protein>
<dbReference type="PANTHER" id="PTHR46630">
    <property type="entry name" value="TETRATRICOPEPTIDE REPEAT PROTEIN 29"/>
    <property type="match status" value="1"/>
</dbReference>
<gene>
    <name evidence="9" type="ORF">SAMN05421640_0922</name>
</gene>
<evidence type="ECO:0000256" key="4">
    <source>
        <dbReference type="ARBA" id="ARBA00022803"/>
    </source>
</evidence>
<reference evidence="9 10" key="1">
    <citation type="submission" date="2017-06" db="EMBL/GenBank/DDBJ databases">
        <authorList>
            <person name="Kim H.J."/>
            <person name="Triplett B.A."/>
        </authorList>
    </citation>
    <scope>NUCLEOTIDE SEQUENCE [LARGE SCALE GENOMIC DNA]</scope>
    <source>
        <strain evidence="9 10">DSM 19307</strain>
    </source>
</reference>
<keyword evidence="8" id="KW-0812">Transmembrane</keyword>
<evidence type="ECO:0000256" key="5">
    <source>
        <dbReference type="ARBA" id="ARBA00038253"/>
    </source>
</evidence>
<dbReference type="Gene3D" id="1.10.287.130">
    <property type="match status" value="1"/>
</dbReference>
<feature type="repeat" description="TPR" evidence="6">
    <location>
        <begin position="138"/>
        <end position="171"/>
    </location>
</feature>